<accession>A0ACB8SHD8</accession>
<reference evidence="1" key="2">
    <citation type="journal article" date="2022" name="New Phytol.">
        <title>Evolutionary transition to the ectomycorrhizal habit in the genomes of a hyperdiverse lineage of mushroom-forming fungi.</title>
        <authorList>
            <person name="Looney B."/>
            <person name="Miyauchi S."/>
            <person name="Morin E."/>
            <person name="Drula E."/>
            <person name="Courty P.E."/>
            <person name="Kohler A."/>
            <person name="Kuo A."/>
            <person name="LaButti K."/>
            <person name="Pangilinan J."/>
            <person name="Lipzen A."/>
            <person name="Riley R."/>
            <person name="Andreopoulos W."/>
            <person name="He G."/>
            <person name="Johnson J."/>
            <person name="Nolan M."/>
            <person name="Tritt A."/>
            <person name="Barry K.W."/>
            <person name="Grigoriev I.V."/>
            <person name="Nagy L.G."/>
            <person name="Hibbett D."/>
            <person name="Henrissat B."/>
            <person name="Matheny P.B."/>
            <person name="Labbe J."/>
            <person name="Martin F.M."/>
        </authorList>
    </citation>
    <scope>NUCLEOTIDE SEQUENCE</scope>
    <source>
        <strain evidence="1">HHB10654</strain>
    </source>
</reference>
<gene>
    <name evidence="1" type="ORF">BV25DRAFT_1921899</name>
</gene>
<dbReference type="EMBL" id="MU277296">
    <property type="protein sequence ID" value="KAI0055350.1"/>
    <property type="molecule type" value="Genomic_DNA"/>
</dbReference>
<name>A0ACB8SHD8_9AGAM</name>
<keyword evidence="2" id="KW-1185">Reference proteome</keyword>
<comment type="caution">
    <text evidence="1">The sequence shown here is derived from an EMBL/GenBank/DDBJ whole genome shotgun (WGS) entry which is preliminary data.</text>
</comment>
<sequence length="91" mass="9766">MVPALKHLAREAVLRPCLLCPSSRGAPLPSYWSPPTSLAGMAMLDGEHSHVWQHAVLADFDCVNVLSACEDAICMPAAEVSSVVLESFPTY</sequence>
<proteinExistence type="predicted"/>
<protein>
    <submittedName>
        <fullName evidence="1">Uncharacterized protein</fullName>
    </submittedName>
</protein>
<evidence type="ECO:0000313" key="2">
    <source>
        <dbReference type="Proteomes" id="UP000814140"/>
    </source>
</evidence>
<dbReference type="Proteomes" id="UP000814140">
    <property type="component" value="Unassembled WGS sequence"/>
</dbReference>
<reference evidence="1" key="1">
    <citation type="submission" date="2021-03" db="EMBL/GenBank/DDBJ databases">
        <authorList>
            <consortium name="DOE Joint Genome Institute"/>
            <person name="Ahrendt S."/>
            <person name="Looney B.P."/>
            <person name="Miyauchi S."/>
            <person name="Morin E."/>
            <person name="Drula E."/>
            <person name="Courty P.E."/>
            <person name="Chicoki N."/>
            <person name="Fauchery L."/>
            <person name="Kohler A."/>
            <person name="Kuo A."/>
            <person name="Labutti K."/>
            <person name="Pangilinan J."/>
            <person name="Lipzen A."/>
            <person name="Riley R."/>
            <person name="Andreopoulos W."/>
            <person name="He G."/>
            <person name="Johnson J."/>
            <person name="Barry K.W."/>
            <person name="Grigoriev I.V."/>
            <person name="Nagy L."/>
            <person name="Hibbett D."/>
            <person name="Henrissat B."/>
            <person name="Matheny P.B."/>
            <person name="Labbe J."/>
            <person name="Martin F."/>
        </authorList>
    </citation>
    <scope>NUCLEOTIDE SEQUENCE</scope>
    <source>
        <strain evidence="1">HHB10654</strain>
    </source>
</reference>
<evidence type="ECO:0000313" key="1">
    <source>
        <dbReference type="EMBL" id="KAI0055350.1"/>
    </source>
</evidence>
<organism evidence="1 2">
    <name type="scientific">Artomyces pyxidatus</name>
    <dbReference type="NCBI Taxonomy" id="48021"/>
    <lineage>
        <taxon>Eukaryota</taxon>
        <taxon>Fungi</taxon>
        <taxon>Dikarya</taxon>
        <taxon>Basidiomycota</taxon>
        <taxon>Agaricomycotina</taxon>
        <taxon>Agaricomycetes</taxon>
        <taxon>Russulales</taxon>
        <taxon>Auriscalpiaceae</taxon>
        <taxon>Artomyces</taxon>
    </lineage>
</organism>